<evidence type="ECO:0000313" key="4">
    <source>
        <dbReference type="Proteomes" id="UP000306236"/>
    </source>
</evidence>
<dbReference type="EMBL" id="SSWX01000012">
    <property type="protein sequence ID" value="THJ33035.1"/>
    <property type="molecule type" value="Genomic_DNA"/>
</dbReference>
<organism evidence="3 4">
    <name type="scientific">Lampropedia aestuarii</name>
    <dbReference type="NCBI Taxonomy" id="2562762"/>
    <lineage>
        <taxon>Bacteria</taxon>
        <taxon>Pseudomonadati</taxon>
        <taxon>Pseudomonadota</taxon>
        <taxon>Betaproteobacteria</taxon>
        <taxon>Burkholderiales</taxon>
        <taxon>Comamonadaceae</taxon>
        <taxon>Lampropedia</taxon>
    </lineage>
</organism>
<gene>
    <name evidence="3" type="ORF">E8K88_10620</name>
</gene>
<proteinExistence type="predicted"/>
<reference evidence="3 4" key="1">
    <citation type="submission" date="2019-04" db="EMBL/GenBank/DDBJ databases">
        <title>Lampropedia sp YIM MLB12 draf genome.</title>
        <authorList>
            <person name="Wang Y.-X."/>
        </authorList>
    </citation>
    <scope>NUCLEOTIDE SEQUENCE [LARGE SCALE GENOMIC DNA]</scope>
    <source>
        <strain evidence="3 4">YIM MLB12</strain>
    </source>
</reference>
<name>A0A4S5BQ65_9BURK</name>
<keyword evidence="1" id="KW-0472">Membrane</keyword>
<dbReference type="AlphaFoldDB" id="A0A4S5BQ65"/>
<dbReference type="Pfam" id="PF14341">
    <property type="entry name" value="PilX_N"/>
    <property type="match status" value="1"/>
</dbReference>
<keyword evidence="1" id="KW-0812">Transmembrane</keyword>
<keyword evidence="4" id="KW-1185">Reference proteome</keyword>
<feature type="domain" description="Type 4 fimbrial biogenesis protein PilX N-terminal" evidence="2">
    <location>
        <begin position="20"/>
        <end position="69"/>
    </location>
</feature>
<keyword evidence="1" id="KW-1133">Transmembrane helix</keyword>
<dbReference type="InterPro" id="IPR025746">
    <property type="entry name" value="PilX_N_dom"/>
</dbReference>
<evidence type="ECO:0000256" key="1">
    <source>
        <dbReference type="SAM" id="Phobius"/>
    </source>
</evidence>
<evidence type="ECO:0000259" key="2">
    <source>
        <dbReference type="Pfam" id="PF14341"/>
    </source>
</evidence>
<feature type="transmembrane region" description="Helical" evidence="1">
    <location>
        <begin position="20"/>
        <end position="40"/>
    </location>
</feature>
<dbReference type="Proteomes" id="UP000306236">
    <property type="component" value="Unassembled WGS sequence"/>
</dbReference>
<accession>A0A4S5BQ65</accession>
<evidence type="ECO:0000313" key="3">
    <source>
        <dbReference type="EMBL" id="THJ33035.1"/>
    </source>
</evidence>
<dbReference type="RefSeq" id="WP_136406636.1">
    <property type="nucleotide sequence ID" value="NZ_SSWX01000012.1"/>
</dbReference>
<comment type="caution">
    <text evidence="3">The sequence shown here is derived from an EMBL/GenBank/DDBJ whole genome shotgun (WGS) entry which is preliminary data.</text>
</comment>
<sequence>MNSNLNLSRGPRLKKNSAEQGATLVIALVMLLLLLMLAITGMRAITLESRIAANLLEQQQLFEVADGTLRDGERAIIGAYQGVRLVQCPDDAKSSMKDGVPCYVSEAKADSLALSTNFEKGVEVEGFNDKGPNGFWYPRYIETVCPKGMSSTSALNLATTGCSEYYEVNAQSTRKIGSTNCGPDALCLRSSINQFIK</sequence>
<dbReference type="OrthoDB" id="8904156at2"/>
<protein>
    <submittedName>
        <fullName evidence="3">Pilus assembly protein PilX</fullName>
    </submittedName>
</protein>